<keyword evidence="3" id="KW-1185">Reference proteome</keyword>
<dbReference type="Proteomes" id="UP001185092">
    <property type="component" value="Unassembled WGS sequence"/>
</dbReference>
<gene>
    <name evidence="2" type="ORF">HNQ88_001821</name>
</gene>
<evidence type="ECO:0000313" key="3">
    <source>
        <dbReference type="Proteomes" id="UP001185092"/>
    </source>
</evidence>
<proteinExistence type="predicted"/>
<feature type="transmembrane region" description="Helical" evidence="1">
    <location>
        <begin position="51"/>
        <end position="73"/>
    </location>
</feature>
<organism evidence="2 3">
    <name type="scientific">Aureibacter tunicatorum</name>
    <dbReference type="NCBI Taxonomy" id="866807"/>
    <lineage>
        <taxon>Bacteria</taxon>
        <taxon>Pseudomonadati</taxon>
        <taxon>Bacteroidota</taxon>
        <taxon>Cytophagia</taxon>
        <taxon>Cytophagales</taxon>
        <taxon>Persicobacteraceae</taxon>
        <taxon>Aureibacter</taxon>
    </lineage>
</organism>
<accession>A0AAE3XMS7</accession>
<evidence type="ECO:0000313" key="2">
    <source>
        <dbReference type="EMBL" id="MDR6238784.1"/>
    </source>
</evidence>
<comment type="caution">
    <text evidence="2">The sequence shown here is derived from an EMBL/GenBank/DDBJ whole genome shotgun (WGS) entry which is preliminary data.</text>
</comment>
<dbReference type="AlphaFoldDB" id="A0AAE3XMS7"/>
<keyword evidence="1" id="KW-0472">Membrane</keyword>
<dbReference type="EMBL" id="JAVDQD010000002">
    <property type="protein sequence ID" value="MDR6238784.1"/>
    <property type="molecule type" value="Genomic_DNA"/>
</dbReference>
<evidence type="ECO:0000256" key="1">
    <source>
        <dbReference type="SAM" id="Phobius"/>
    </source>
</evidence>
<keyword evidence="1" id="KW-1133">Transmembrane helix</keyword>
<name>A0AAE3XMS7_9BACT</name>
<reference evidence="2" key="1">
    <citation type="submission" date="2023-07" db="EMBL/GenBank/DDBJ databases">
        <title>Genomic Encyclopedia of Type Strains, Phase IV (KMG-IV): sequencing the most valuable type-strain genomes for metagenomic binning, comparative biology and taxonomic classification.</title>
        <authorList>
            <person name="Goeker M."/>
        </authorList>
    </citation>
    <scope>NUCLEOTIDE SEQUENCE</scope>
    <source>
        <strain evidence="2">DSM 26174</strain>
    </source>
</reference>
<protein>
    <submittedName>
        <fullName evidence="2">Membrane protein</fullName>
    </submittedName>
</protein>
<keyword evidence="1" id="KW-0812">Transmembrane</keyword>
<sequence>MLKKLIQSFIITSLILITIVIGGITGVPLLSEILFFFFAVPFGLTYADNDYSFLASLSYLFPLALWFVIFLIISNKRKV</sequence>
<feature type="transmembrane region" description="Helical" evidence="1">
    <location>
        <begin position="12"/>
        <end position="39"/>
    </location>
</feature>